<dbReference type="STRING" id="670487.Ocepr_0154"/>
<feature type="transmembrane region" description="Helical" evidence="7">
    <location>
        <begin position="255"/>
        <end position="277"/>
    </location>
</feature>
<dbReference type="AlphaFoldDB" id="E4U5Q9"/>
<comment type="similarity">
    <text evidence="6">Belongs to the peptidase M48 family.</text>
</comment>
<keyword evidence="7" id="KW-1133">Transmembrane helix</keyword>
<dbReference type="EMBL" id="CP002361">
    <property type="protein sequence ID" value="ADR35617.1"/>
    <property type="molecule type" value="Genomic_DNA"/>
</dbReference>
<feature type="transmembrane region" description="Helical" evidence="7">
    <location>
        <begin position="111"/>
        <end position="133"/>
    </location>
</feature>
<comment type="cofactor">
    <cofactor evidence="6">
        <name>Zn(2+)</name>
        <dbReference type="ChEBI" id="CHEBI:29105"/>
    </cofactor>
    <text evidence="6">Binds 1 zinc ion per subunit.</text>
</comment>
<dbReference type="GO" id="GO:0046872">
    <property type="term" value="F:metal ion binding"/>
    <property type="evidence" value="ECO:0007669"/>
    <property type="project" value="UniProtKB-KW"/>
</dbReference>
<feature type="transmembrane region" description="Helical" evidence="7">
    <location>
        <begin position="29"/>
        <end position="53"/>
    </location>
</feature>
<protein>
    <submittedName>
        <fullName evidence="10">Peptidase M48 Ste24p</fullName>
    </submittedName>
</protein>
<dbReference type="GO" id="GO:0004222">
    <property type="term" value="F:metalloendopeptidase activity"/>
    <property type="evidence" value="ECO:0007669"/>
    <property type="project" value="InterPro"/>
</dbReference>
<evidence type="ECO:0000256" key="2">
    <source>
        <dbReference type="ARBA" id="ARBA00022723"/>
    </source>
</evidence>
<dbReference type="HOGENOM" id="CLU_025947_1_1_0"/>
<evidence type="ECO:0000313" key="10">
    <source>
        <dbReference type="EMBL" id="ADR35617.1"/>
    </source>
</evidence>
<dbReference type="InterPro" id="IPR001915">
    <property type="entry name" value="Peptidase_M48"/>
</dbReference>
<feature type="transmembrane region" description="Helical" evidence="7">
    <location>
        <begin position="139"/>
        <end position="158"/>
    </location>
</feature>
<dbReference type="Proteomes" id="UP000008722">
    <property type="component" value="Chromosome"/>
</dbReference>
<sequence length="379" mass="41692">MAETVLARIYEALGEEGLRKARWQQKVRVWGLLAQVAGVALFALVMLPTGWAAALRDALGGGGAFGALLVVLALMALQSVFTLPLAWYFGYRVEQLLGTNRQTLSGWLLDYLKQGLLSTVLFGLFFWGVYLVFRAWPTAWLPALAGVVVLLVLGLYLAQPLMVRAQFKAEPLEDEELSARLARVFEKAGFAYGGVSVLRAGEKTARGNAALVPKGGRLEVMVFDTLLEEIGPEGLEVVVAHELGHRAHKDWPWMLGLYGLLFVVGIALAHAALAWTAGRWGLAGAGDPATLPLLLLVLNLWMLVAQVAMNAFMRSREFAADRYALELVPNLEAFERTFVTLARQNLADPEPPEWVEFWLHDHPSIARRLEAARRAVRSG</sequence>
<dbReference type="Gene3D" id="3.30.2010.10">
    <property type="entry name" value="Metalloproteases ('zincins'), catalytic domain"/>
    <property type="match status" value="1"/>
</dbReference>
<reference evidence="11" key="1">
    <citation type="submission" date="2010-11" db="EMBL/GenBank/DDBJ databases">
        <title>The complete sequence of chromosome of Oceanithermus profundus DSM 14977.</title>
        <authorList>
            <consortium name="US DOE Joint Genome Institute (JGI-PGF)"/>
            <person name="Lucas S."/>
            <person name="Copeland A."/>
            <person name="Lapidus A."/>
            <person name="Bruce D."/>
            <person name="Goodwin L."/>
            <person name="Pitluck S."/>
            <person name="Kyrpides N."/>
            <person name="Mavromatis K."/>
            <person name="Pagani I."/>
            <person name="Ivanova N."/>
            <person name="Zhang X."/>
            <person name="Brettin T."/>
            <person name="Detter J.C."/>
            <person name="Tapia R."/>
            <person name="Han C."/>
            <person name="Land M."/>
            <person name="Hauser L."/>
            <person name="Markowitz V."/>
            <person name="Cheng J.-F."/>
            <person name="Hugenholtz P."/>
            <person name="Woyke T."/>
            <person name="Wu D."/>
            <person name="Tindall B."/>
            <person name="Faehnrich R."/>
            <person name="Brambilla E."/>
            <person name="Klenk H.-P."/>
            <person name="Eisen J.A."/>
        </authorList>
    </citation>
    <scope>NUCLEOTIDE SEQUENCE [LARGE SCALE GENOMIC DNA]</scope>
    <source>
        <strain evidence="11">DSM 14977 / NBRC 100410 / VKM B-2274 / 506</strain>
    </source>
</reference>
<evidence type="ECO:0000256" key="5">
    <source>
        <dbReference type="ARBA" id="ARBA00023049"/>
    </source>
</evidence>
<reference evidence="10 11" key="2">
    <citation type="journal article" date="2011" name="Stand. Genomic Sci.">
        <title>Complete genome sequence of Oceanithermus profundus type strain (506).</title>
        <authorList>
            <person name="Pati A."/>
            <person name="Zhang X."/>
            <person name="Lapidus A."/>
            <person name="Nolan M."/>
            <person name="Lucas S."/>
            <person name="Del Rio T.G."/>
            <person name="Tice H."/>
            <person name="Cheng J.F."/>
            <person name="Tapia R."/>
            <person name="Han C."/>
            <person name="Goodwin L."/>
            <person name="Pitluck S."/>
            <person name="Liolios K."/>
            <person name="Pagani I."/>
            <person name="Ivanova N."/>
            <person name="Mavromatis K."/>
            <person name="Chen A."/>
            <person name="Palaniappan K."/>
            <person name="Hauser L."/>
            <person name="Jeffries C.D."/>
            <person name="Brambilla E.M."/>
            <person name="Rohl A."/>
            <person name="Mwirichia R."/>
            <person name="Rohde M."/>
            <person name="Tindall B.J."/>
            <person name="Sikorski J."/>
            <person name="Wirth R."/>
            <person name="Goker M."/>
            <person name="Woyke T."/>
            <person name="Detter J.C."/>
            <person name="Bristow J."/>
            <person name="Eisen J.A."/>
            <person name="Markowitz V."/>
            <person name="Hugenholtz P."/>
            <person name="Kyrpides N.C."/>
            <person name="Klenk H.P."/>
            <person name="Land M."/>
        </authorList>
    </citation>
    <scope>NUCLEOTIDE SEQUENCE [LARGE SCALE GENOMIC DNA]</scope>
    <source>
        <strain evidence="11">DSM 14977 / NBRC 100410 / VKM B-2274 / 506</strain>
    </source>
</reference>
<dbReference type="OrthoDB" id="9781930at2"/>
<keyword evidence="5 6" id="KW-0482">Metalloprotease</keyword>
<dbReference type="PANTHER" id="PTHR10120">
    <property type="entry name" value="CAAX PRENYL PROTEASE 1"/>
    <property type="match status" value="1"/>
</dbReference>
<evidence type="ECO:0000256" key="3">
    <source>
        <dbReference type="ARBA" id="ARBA00022801"/>
    </source>
</evidence>
<evidence type="ECO:0000313" key="11">
    <source>
        <dbReference type="Proteomes" id="UP000008722"/>
    </source>
</evidence>
<feature type="transmembrane region" description="Helical" evidence="7">
    <location>
        <begin position="65"/>
        <end position="90"/>
    </location>
</feature>
<evidence type="ECO:0000259" key="9">
    <source>
        <dbReference type="Pfam" id="PF16491"/>
    </source>
</evidence>
<dbReference type="Pfam" id="PF16491">
    <property type="entry name" value="Peptidase_M48_N"/>
    <property type="match status" value="1"/>
</dbReference>
<evidence type="ECO:0000256" key="6">
    <source>
        <dbReference type="RuleBase" id="RU003983"/>
    </source>
</evidence>
<keyword evidence="7" id="KW-0812">Transmembrane</keyword>
<dbReference type="InterPro" id="IPR032456">
    <property type="entry name" value="Peptidase_M48_N"/>
</dbReference>
<feature type="domain" description="Peptidase M48" evidence="8">
    <location>
        <begin position="171"/>
        <end position="374"/>
    </location>
</feature>
<gene>
    <name evidence="10" type="ordered locus">Ocepr_0154</name>
</gene>
<keyword evidence="11" id="KW-1185">Reference proteome</keyword>
<dbReference type="RefSeq" id="WP_013456787.1">
    <property type="nucleotide sequence ID" value="NC_014761.1"/>
</dbReference>
<keyword evidence="3 6" id="KW-0378">Hydrolase</keyword>
<keyword evidence="7" id="KW-0472">Membrane</keyword>
<evidence type="ECO:0000256" key="1">
    <source>
        <dbReference type="ARBA" id="ARBA00022670"/>
    </source>
</evidence>
<feature type="domain" description="CAAX prenyl protease 1 N-terminal" evidence="9">
    <location>
        <begin position="33"/>
        <end position="163"/>
    </location>
</feature>
<accession>E4U5Q9</accession>
<evidence type="ECO:0000256" key="4">
    <source>
        <dbReference type="ARBA" id="ARBA00022833"/>
    </source>
</evidence>
<dbReference type="Pfam" id="PF01435">
    <property type="entry name" value="Peptidase_M48"/>
    <property type="match status" value="1"/>
</dbReference>
<organism evidence="10 11">
    <name type="scientific">Oceanithermus profundus (strain DSM 14977 / NBRC 100410 / VKM B-2274 / 506)</name>
    <dbReference type="NCBI Taxonomy" id="670487"/>
    <lineage>
        <taxon>Bacteria</taxon>
        <taxon>Thermotogati</taxon>
        <taxon>Deinococcota</taxon>
        <taxon>Deinococci</taxon>
        <taxon>Thermales</taxon>
        <taxon>Thermaceae</taxon>
        <taxon>Oceanithermus</taxon>
    </lineage>
</organism>
<feature type="transmembrane region" description="Helical" evidence="7">
    <location>
        <begin position="289"/>
        <end position="312"/>
    </location>
</feature>
<proteinExistence type="inferred from homology"/>
<dbReference type="GO" id="GO:0006508">
    <property type="term" value="P:proteolysis"/>
    <property type="evidence" value="ECO:0007669"/>
    <property type="project" value="UniProtKB-KW"/>
</dbReference>
<keyword evidence="2" id="KW-0479">Metal-binding</keyword>
<evidence type="ECO:0000259" key="8">
    <source>
        <dbReference type="Pfam" id="PF01435"/>
    </source>
</evidence>
<evidence type="ECO:0000256" key="7">
    <source>
        <dbReference type="SAM" id="Phobius"/>
    </source>
</evidence>
<keyword evidence="4 6" id="KW-0862">Zinc</keyword>
<name>E4U5Q9_OCEP5</name>
<dbReference type="KEGG" id="opr:Ocepr_0154"/>
<dbReference type="eggNOG" id="COG0501">
    <property type="taxonomic scope" value="Bacteria"/>
</dbReference>
<keyword evidence="1 6" id="KW-0645">Protease</keyword>